<name>A0A328ENC5_9CHLR</name>
<gene>
    <name evidence="1" type="ORF">C1G86_1475</name>
</gene>
<evidence type="ECO:0000313" key="1">
    <source>
        <dbReference type="EMBL" id="RAL70145.1"/>
    </source>
</evidence>
<reference evidence="1 2" key="1">
    <citation type="submission" date="2018-05" db="EMBL/GenBank/DDBJ databases">
        <title>Draft genome sequences of Dehalococcoides mccartyi strains RC and KS.</title>
        <authorList>
            <person name="Higgins S.A."/>
            <person name="Padilla-Crespo E."/>
            <person name="Loeffler F.E."/>
        </authorList>
    </citation>
    <scope>NUCLEOTIDE SEQUENCE [LARGE SCALE GENOMIC DNA]</scope>
    <source>
        <strain evidence="1 2">KS</strain>
    </source>
</reference>
<sequence length="47" mass="5345">MSKEEISNLNNRVWEVNFDVPNSFLAVLPSFNPLSPFCLISTGKFKN</sequence>
<protein>
    <submittedName>
        <fullName evidence="1">Uncharacterized protein</fullName>
    </submittedName>
</protein>
<comment type="caution">
    <text evidence="1">The sequence shown here is derived from an EMBL/GenBank/DDBJ whole genome shotgun (WGS) entry which is preliminary data.</text>
</comment>
<evidence type="ECO:0000313" key="2">
    <source>
        <dbReference type="Proteomes" id="UP000248786"/>
    </source>
</evidence>
<dbReference type="EMBL" id="QGLD01000016">
    <property type="protein sequence ID" value="RAL70145.1"/>
    <property type="molecule type" value="Genomic_DNA"/>
</dbReference>
<accession>A0A328ENC5</accession>
<proteinExistence type="predicted"/>
<dbReference type="Proteomes" id="UP000248786">
    <property type="component" value="Unassembled WGS sequence"/>
</dbReference>
<organism evidence="1 2">
    <name type="scientific">Dehalococcoides mccartyi</name>
    <dbReference type="NCBI Taxonomy" id="61435"/>
    <lineage>
        <taxon>Bacteria</taxon>
        <taxon>Bacillati</taxon>
        <taxon>Chloroflexota</taxon>
        <taxon>Dehalococcoidia</taxon>
        <taxon>Dehalococcoidales</taxon>
        <taxon>Dehalococcoidaceae</taxon>
        <taxon>Dehalococcoides</taxon>
    </lineage>
</organism>
<dbReference type="AlphaFoldDB" id="A0A328ENC5"/>